<sequence>MGKSPLVLTITTAAMLCFCACQSGGAALHPVILVPGSGGNQLEGRLTAKYKPPSWLCSREVAPGCCGRGWFRLWFDPSVLLAPFTKCFAHRMTLHYDPEKDDYYNAPGVETRVPHFGSTRSLLYMDPHLKHVTAYMGPLVDSLCRIGYVDGQTLFGAPYDFRYGLAADGHPSRVGTKFLGDLRDLVERASASNGGMPVILLSHSLGGLFVLEFLRRNPPSWRRKYVRHFIALSAPWGGSVEEMLTFASGYTLGVPLVDPLIVRGEQRSSESNLWLLPNPVVFESTRPLVISSSNVSYTAKDMSQFLTDIGFPEGVGPYKSRIVPLTERLSMAAPGVPVTCIVGSGVRTPETLFYDQDRGFDGQPEVVYGDGDGTVNMVSLLGLERLWKDETGQELKVIKLPEVSHTSILKERGALEKIMEEISYLNFHDKKAIASS</sequence>
<evidence type="ECO:0000313" key="2">
    <source>
        <dbReference type="EMBL" id="OWM80615.1"/>
    </source>
</evidence>
<dbReference type="Pfam" id="PF02450">
    <property type="entry name" value="LCAT"/>
    <property type="match status" value="2"/>
</dbReference>
<dbReference type="SUPFAM" id="SSF53474">
    <property type="entry name" value="alpha/beta-Hydrolases"/>
    <property type="match status" value="1"/>
</dbReference>
<evidence type="ECO:0008006" key="4">
    <source>
        <dbReference type="Google" id="ProtNLM"/>
    </source>
</evidence>
<protein>
    <recommendedName>
        <fullName evidence="4">Lecithin-cholesterol acyltransferase-like 1</fullName>
    </recommendedName>
</protein>
<feature type="signal peptide" evidence="1">
    <location>
        <begin position="1"/>
        <end position="27"/>
    </location>
</feature>
<dbReference type="GO" id="GO:0006629">
    <property type="term" value="P:lipid metabolic process"/>
    <property type="evidence" value="ECO:0007669"/>
    <property type="project" value="InterPro"/>
</dbReference>
<evidence type="ECO:0000256" key="1">
    <source>
        <dbReference type="SAM" id="SignalP"/>
    </source>
</evidence>
<feature type="chain" id="PRO_5012465555" description="Lecithin-cholesterol acyltransferase-like 1" evidence="1">
    <location>
        <begin position="28"/>
        <end position="436"/>
    </location>
</feature>
<proteinExistence type="predicted"/>
<comment type="caution">
    <text evidence="2">The sequence shown here is derived from an EMBL/GenBank/DDBJ whole genome shotgun (WGS) entry which is preliminary data.</text>
</comment>
<dbReference type="Gene3D" id="3.40.50.1820">
    <property type="entry name" value="alpha/beta hydrolase"/>
    <property type="match status" value="2"/>
</dbReference>
<accession>A0A218X5V8</accession>
<gene>
    <name evidence="2" type="ORF">CDL15_Pgr006645</name>
</gene>
<dbReference type="GO" id="GO:0008374">
    <property type="term" value="F:O-acyltransferase activity"/>
    <property type="evidence" value="ECO:0007669"/>
    <property type="project" value="InterPro"/>
</dbReference>
<reference evidence="3" key="1">
    <citation type="journal article" date="2017" name="Plant J.">
        <title>The pomegranate (Punica granatum L.) genome and the genomics of punicalagin biosynthesis.</title>
        <authorList>
            <person name="Qin G."/>
            <person name="Xu C."/>
            <person name="Ming R."/>
            <person name="Tang H."/>
            <person name="Guyot R."/>
            <person name="Kramer E.M."/>
            <person name="Hu Y."/>
            <person name="Yi X."/>
            <person name="Qi Y."/>
            <person name="Xu X."/>
            <person name="Gao Z."/>
            <person name="Pan H."/>
            <person name="Jian J."/>
            <person name="Tian Y."/>
            <person name="Yue Z."/>
            <person name="Xu Y."/>
        </authorList>
    </citation>
    <scope>NUCLEOTIDE SEQUENCE [LARGE SCALE GENOMIC DNA]</scope>
    <source>
        <strain evidence="3">cv. Dabenzi</strain>
    </source>
</reference>
<keyword evidence="1" id="KW-0732">Signal</keyword>
<dbReference type="PANTHER" id="PTHR11440">
    <property type="entry name" value="LECITHIN-CHOLESTEROL ACYLTRANSFERASE-RELATED"/>
    <property type="match status" value="1"/>
</dbReference>
<organism evidence="2 3">
    <name type="scientific">Punica granatum</name>
    <name type="common">Pomegranate</name>
    <dbReference type="NCBI Taxonomy" id="22663"/>
    <lineage>
        <taxon>Eukaryota</taxon>
        <taxon>Viridiplantae</taxon>
        <taxon>Streptophyta</taxon>
        <taxon>Embryophyta</taxon>
        <taxon>Tracheophyta</taxon>
        <taxon>Spermatophyta</taxon>
        <taxon>Magnoliopsida</taxon>
        <taxon>eudicotyledons</taxon>
        <taxon>Gunneridae</taxon>
        <taxon>Pentapetalae</taxon>
        <taxon>rosids</taxon>
        <taxon>malvids</taxon>
        <taxon>Myrtales</taxon>
        <taxon>Lythraceae</taxon>
        <taxon>Punica</taxon>
    </lineage>
</organism>
<dbReference type="Proteomes" id="UP000197138">
    <property type="component" value="Unassembled WGS sequence"/>
</dbReference>
<dbReference type="EMBL" id="MTKT01002214">
    <property type="protein sequence ID" value="OWM80615.1"/>
    <property type="molecule type" value="Genomic_DNA"/>
</dbReference>
<dbReference type="InterPro" id="IPR029058">
    <property type="entry name" value="AB_hydrolase_fold"/>
</dbReference>
<dbReference type="AlphaFoldDB" id="A0A218X5V8"/>
<evidence type="ECO:0000313" key="3">
    <source>
        <dbReference type="Proteomes" id="UP000197138"/>
    </source>
</evidence>
<name>A0A218X5V8_PUNGR</name>
<dbReference type="InterPro" id="IPR003386">
    <property type="entry name" value="LACT/PDAT_acylTrfase"/>
</dbReference>